<dbReference type="SMART" id="SM00181">
    <property type="entry name" value="EGF"/>
    <property type="match status" value="3"/>
</dbReference>
<proteinExistence type="predicted"/>
<dbReference type="SMART" id="SM00179">
    <property type="entry name" value="EGF_CA"/>
    <property type="match status" value="3"/>
</dbReference>
<gene>
    <name evidence="6" type="ORF">XENORESO_015743</name>
</gene>
<evidence type="ECO:0000313" key="7">
    <source>
        <dbReference type="Proteomes" id="UP001444071"/>
    </source>
</evidence>
<dbReference type="InterPro" id="IPR013320">
    <property type="entry name" value="ConA-like_dom_sf"/>
</dbReference>
<dbReference type="PANTHER" id="PTHR24044:SF417">
    <property type="entry name" value="WEARY, ISOFORM B"/>
    <property type="match status" value="1"/>
</dbReference>
<dbReference type="CDD" id="cd00110">
    <property type="entry name" value="LamG"/>
    <property type="match status" value="1"/>
</dbReference>
<dbReference type="PROSITE" id="PS01186">
    <property type="entry name" value="EGF_2"/>
    <property type="match status" value="2"/>
</dbReference>
<dbReference type="PRINTS" id="PR00010">
    <property type="entry name" value="EGFBLOOD"/>
</dbReference>
<name>A0ABV0W8U9_9TELE</name>
<dbReference type="Pfam" id="PF00008">
    <property type="entry name" value="EGF"/>
    <property type="match status" value="2"/>
</dbReference>
<organism evidence="6 7">
    <name type="scientific">Xenotaenia resolanae</name>
    <dbReference type="NCBI Taxonomy" id="208358"/>
    <lineage>
        <taxon>Eukaryota</taxon>
        <taxon>Metazoa</taxon>
        <taxon>Chordata</taxon>
        <taxon>Craniata</taxon>
        <taxon>Vertebrata</taxon>
        <taxon>Euteleostomi</taxon>
        <taxon>Actinopterygii</taxon>
        <taxon>Neopterygii</taxon>
        <taxon>Teleostei</taxon>
        <taxon>Neoteleostei</taxon>
        <taxon>Acanthomorphata</taxon>
        <taxon>Ovalentaria</taxon>
        <taxon>Atherinomorphae</taxon>
        <taxon>Cyprinodontiformes</taxon>
        <taxon>Goodeidae</taxon>
        <taxon>Xenotaenia</taxon>
    </lineage>
</organism>
<dbReference type="PANTHER" id="PTHR24044">
    <property type="entry name" value="NOTCH LIGAND FAMILY MEMBER"/>
    <property type="match status" value="1"/>
</dbReference>
<dbReference type="SMART" id="SM00282">
    <property type="entry name" value="LamG"/>
    <property type="match status" value="1"/>
</dbReference>
<feature type="signal peptide" evidence="3">
    <location>
        <begin position="1"/>
        <end position="20"/>
    </location>
</feature>
<evidence type="ECO:0000259" key="5">
    <source>
        <dbReference type="PROSITE" id="PS50026"/>
    </source>
</evidence>
<dbReference type="InterPro" id="IPR018097">
    <property type="entry name" value="EGF_Ca-bd_CS"/>
</dbReference>
<dbReference type="PROSITE" id="PS50026">
    <property type="entry name" value="EGF_3"/>
    <property type="match status" value="3"/>
</dbReference>
<evidence type="ECO:0000256" key="1">
    <source>
        <dbReference type="ARBA" id="ARBA00023157"/>
    </source>
</evidence>
<dbReference type="InterPro" id="IPR050906">
    <property type="entry name" value="Notch_signaling"/>
</dbReference>
<evidence type="ECO:0000313" key="6">
    <source>
        <dbReference type="EMBL" id="MEQ2265983.1"/>
    </source>
</evidence>
<dbReference type="PROSITE" id="PS50025">
    <property type="entry name" value="LAM_G_DOMAIN"/>
    <property type="match status" value="1"/>
</dbReference>
<feature type="domain" description="EGF-like" evidence="5">
    <location>
        <begin position="29"/>
        <end position="71"/>
    </location>
</feature>
<feature type="domain" description="EGF-like" evidence="5">
    <location>
        <begin position="303"/>
        <end position="339"/>
    </location>
</feature>
<evidence type="ECO:0000256" key="3">
    <source>
        <dbReference type="SAM" id="SignalP"/>
    </source>
</evidence>
<dbReference type="PROSITE" id="PS00022">
    <property type="entry name" value="EGF_1"/>
    <property type="match status" value="1"/>
</dbReference>
<reference evidence="6 7" key="1">
    <citation type="submission" date="2021-06" db="EMBL/GenBank/DDBJ databases">
        <authorList>
            <person name="Palmer J.M."/>
        </authorList>
    </citation>
    <scope>NUCLEOTIDE SEQUENCE [LARGE SCALE GENOMIC DNA]</scope>
    <source>
        <strain evidence="6 7">XR_2019</strain>
        <tissue evidence="6">Muscle</tissue>
    </source>
</reference>
<comment type="caution">
    <text evidence="2">Lacks conserved residue(s) required for the propagation of feature annotation.</text>
</comment>
<feature type="chain" id="PRO_5047103980" evidence="3">
    <location>
        <begin position="21"/>
        <end position="380"/>
    </location>
</feature>
<accession>A0ABV0W8U9</accession>
<dbReference type="EMBL" id="JAHRIM010035145">
    <property type="protein sequence ID" value="MEQ2265983.1"/>
    <property type="molecule type" value="Genomic_DNA"/>
</dbReference>
<dbReference type="Gene3D" id="2.60.120.200">
    <property type="match status" value="1"/>
</dbReference>
<feature type="disulfide bond" evidence="2">
    <location>
        <begin position="104"/>
        <end position="113"/>
    </location>
</feature>
<dbReference type="InterPro" id="IPR000152">
    <property type="entry name" value="EGF-type_Asp/Asn_hydroxyl_site"/>
</dbReference>
<comment type="caution">
    <text evidence="6">The sequence shown here is derived from an EMBL/GenBank/DDBJ whole genome shotgun (WGS) entry which is preliminary data.</text>
</comment>
<evidence type="ECO:0000256" key="2">
    <source>
        <dbReference type="PROSITE-ProRule" id="PRU00076"/>
    </source>
</evidence>
<keyword evidence="2" id="KW-0245">EGF-like domain</keyword>
<dbReference type="Proteomes" id="UP001444071">
    <property type="component" value="Unassembled WGS sequence"/>
</dbReference>
<feature type="domain" description="EGF-like" evidence="5">
    <location>
        <begin position="73"/>
        <end position="114"/>
    </location>
</feature>
<dbReference type="CDD" id="cd00054">
    <property type="entry name" value="EGF_CA"/>
    <property type="match status" value="2"/>
</dbReference>
<dbReference type="Pfam" id="PF02210">
    <property type="entry name" value="Laminin_G_2"/>
    <property type="match status" value="1"/>
</dbReference>
<dbReference type="SUPFAM" id="SSF49899">
    <property type="entry name" value="Concanavalin A-like lectins/glucanases"/>
    <property type="match status" value="1"/>
</dbReference>
<dbReference type="InterPro" id="IPR001881">
    <property type="entry name" value="EGF-like_Ca-bd_dom"/>
</dbReference>
<dbReference type="PROSITE" id="PS01187">
    <property type="entry name" value="EGF_CA"/>
    <property type="match status" value="1"/>
</dbReference>
<dbReference type="PROSITE" id="PS00010">
    <property type="entry name" value="ASX_HYDROXYL"/>
    <property type="match status" value="1"/>
</dbReference>
<feature type="domain" description="Laminin G" evidence="4">
    <location>
        <begin position="118"/>
        <end position="301"/>
    </location>
</feature>
<keyword evidence="7" id="KW-1185">Reference proteome</keyword>
<sequence length="380" mass="42894">MEGRWLMLLLLLCCCWWAQCLIGVLCEVDINECDSNPCQNGAMCEDAANSYRCHCPMSEPGQEPWGGRDCDVKLLGCRQHQCQHGATCVPILNIDRGHSYICMCPPGWGAERCNTLTTFSFNIEGYVHMQLPVFKNSTKQEAVDKTQGLHMQLRFRSTLPSMVLYYRGTMEHFLSLELVDGSLQATVNSGSLLKVVYPSPVNDGEWHQVTVTMDEGLVLTVKGPGCKEVCQVRNEGHNHLIFLQPSFFQQLYIGGVPLEYASHLSSGKGYIGCMEDLKVDQKLLLPQDLIREENKGLELGCSKKNWCSEDVCLERGQCVDMWVRANCVCYRPYYGSHCEKGNSSYIYKGLLSKTLFMDCWMIYLALNLKNDNPDSFVVPK</sequence>
<dbReference type="InterPro" id="IPR001791">
    <property type="entry name" value="Laminin_G"/>
</dbReference>
<evidence type="ECO:0000259" key="4">
    <source>
        <dbReference type="PROSITE" id="PS50025"/>
    </source>
</evidence>
<keyword evidence="1 2" id="KW-1015">Disulfide bond</keyword>
<dbReference type="InterPro" id="IPR000742">
    <property type="entry name" value="EGF"/>
</dbReference>
<keyword evidence="3" id="KW-0732">Signal</keyword>
<protein>
    <submittedName>
        <fullName evidence="6">Uncharacterized protein</fullName>
    </submittedName>
</protein>
<dbReference type="Gene3D" id="2.10.25.10">
    <property type="entry name" value="Laminin"/>
    <property type="match status" value="3"/>
</dbReference>
<feature type="disulfide bond" evidence="2">
    <location>
        <begin position="329"/>
        <end position="338"/>
    </location>
</feature>
<dbReference type="SUPFAM" id="SSF57196">
    <property type="entry name" value="EGF/Laminin"/>
    <property type="match status" value="2"/>
</dbReference>